<reference evidence="1 2" key="1">
    <citation type="submission" date="2024-01" db="EMBL/GenBank/DDBJ databases">
        <title>The genomes of 5 underutilized Papilionoideae crops provide insights into root nodulation and disease resistanc.</title>
        <authorList>
            <person name="Jiang F."/>
        </authorList>
    </citation>
    <scope>NUCLEOTIDE SEQUENCE [LARGE SCALE GENOMIC DNA]</scope>
    <source>
        <strain evidence="1">LVBAO_FW01</strain>
        <tissue evidence="1">Leaves</tissue>
    </source>
</reference>
<sequence length="80" mass="8836">MNRSSLLPDIKSTILQLSTLTVMSINTTQQGHIAEVFRFKNKHTKGLNGLGPESGHARPVRFTDSCDHTVAVNSEEDEDI</sequence>
<evidence type="ECO:0000313" key="1">
    <source>
        <dbReference type="EMBL" id="KAK7360280.1"/>
    </source>
</evidence>
<evidence type="ECO:0000313" key="2">
    <source>
        <dbReference type="Proteomes" id="UP001367508"/>
    </source>
</evidence>
<proteinExistence type="predicted"/>
<organism evidence="1 2">
    <name type="scientific">Canavalia gladiata</name>
    <name type="common">Sword bean</name>
    <name type="synonym">Dolichos gladiatus</name>
    <dbReference type="NCBI Taxonomy" id="3824"/>
    <lineage>
        <taxon>Eukaryota</taxon>
        <taxon>Viridiplantae</taxon>
        <taxon>Streptophyta</taxon>
        <taxon>Embryophyta</taxon>
        <taxon>Tracheophyta</taxon>
        <taxon>Spermatophyta</taxon>
        <taxon>Magnoliopsida</taxon>
        <taxon>eudicotyledons</taxon>
        <taxon>Gunneridae</taxon>
        <taxon>Pentapetalae</taxon>
        <taxon>rosids</taxon>
        <taxon>fabids</taxon>
        <taxon>Fabales</taxon>
        <taxon>Fabaceae</taxon>
        <taxon>Papilionoideae</taxon>
        <taxon>50 kb inversion clade</taxon>
        <taxon>NPAAA clade</taxon>
        <taxon>indigoferoid/millettioid clade</taxon>
        <taxon>Phaseoleae</taxon>
        <taxon>Canavalia</taxon>
    </lineage>
</organism>
<comment type="caution">
    <text evidence="1">The sequence shown here is derived from an EMBL/GenBank/DDBJ whole genome shotgun (WGS) entry which is preliminary data.</text>
</comment>
<keyword evidence="2" id="KW-1185">Reference proteome</keyword>
<name>A0AAN9MSN2_CANGL</name>
<dbReference type="Proteomes" id="UP001367508">
    <property type="component" value="Unassembled WGS sequence"/>
</dbReference>
<dbReference type="AlphaFoldDB" id="A0AAN9MSN2"/>
<protein>
    <submittedName>
        <fullName evidence="1">Uncharacterized protein</fullName>
    </submittedName>
</protein>
<gene>
    <name evidence="1" type="ORF">VNO77_02263</name>
</gene>
<accession>A0AAN9MSN2</accession>
<dbReference type="EMBL" id="JAYMYQ010000001">
    <property type="protein sequence ID" value="KAK7360280.1"/>
    <property type="molecule type" value="Genomic_DNA"/>
</dbReference>